<sequence length="149" mass="16387">MIPAYRPDEIAMRLLPILFCALPLTACAAALPEADATQAWIELYSTPGNSLMAQKLDGKKVSDGRFFQVTPGSHELRARFQFDVDNGGGGGTMGNPRQITCHLKVKYDFVAGQRYRLEARPVAMSTQAWLYGTPRKALKQVTVEKCGPL</sequence>
<dbReference type="AlphaFoldDB" id="A0A9W6K2C5"/>
<comment type="caution">
    <text evidence="2">The sequence shown here is derived from an EMBL/GenBank/DDBJ whole genome shotgun (WGS) entry which is preliminary data.</text>
</comment>
<dbReference type="Proteomes" id="UP001143328">
    <property type="component" value="Unassembled WGS sequence"/>
</dbReference>
<accession>A0A9W6K2C5</accession>
<keyword evidence="1" id="KW-0732">Signal</keyword>
<dbReference type="EMBL" id="BSFN01000001">
    <property type="protein sequence ID" value="GLK87512.1"/>
    <property type="molecule type" value="Genomic_DNA"/>
</dbReference>
<reference evidence="2" key="1">
    <citation type="journal article" date="2014" name="Int. J. Syst. Evol. Microbiol.">
        <title>Complete genome sequence of Corynebacterium casei LMG S-19264T (=DSM 44701T), isolated from a smear-ripened cheese.</title>
        <authorList>
            <consortium name="US DOE Joint Genome Institute (JGI-PGF)"/>
            <person name="Walter F."/>
            <person name="Albersmeier A."/>
            <person name="Kalinowski J."/>
            <person name="Ruckert C."/>
        </authorList>
    </citation>
    <scope>NUCLEOTIDE SEQUENCE</scope>
    <source>
        <strain evidence="2">VKM B-2935</strain>
    </source>
</reference>
<reference evidence="2" key="2">
    <citation type="submission" date="2023-01" db="EMBL/GenBank/DDBJ databases">
        <authorList>
            <person name="Sun Q."/>
            <person name="Evtushenko L."/>
        </authorList>
    </citation>
    <scope>NUCLEOTIDE SEQUENCE</scope>
    <source>
        <strain evidence="2">VKM B-2935</strain>
    </source>
</reference>
<keyword evidence="2" id="KW-0449">Lipoprotein</keyword>
<feature type="signal peptide" evidence="1">
    <location>
        <begin position="1"/>
        <end position="28"/>
    </location>
</feature>
<feature type="chain" id="PRO_5040840092" evidence="1">
    <location>
        <begin position="29"/>
        <end position="149"/>
    </location>
</feature>
<proteinExistence type="predicted"/>
<gene>
    <name evidence="2" type="ORF">GCM10017655_05740</name>
</gene>
<keyword evidence="3" id="KW-1185">Reference proteome</keyword>
<organism evidence="2 3">
    <name type="scientific">Pseudomonas turukhanskensis</name>
    <dbReference type="NCBI Taxonomy" id="1806536"/>
    <lineage>
        <taxon>Bacteria</taxon>
        <taxon>Pseudomonadati</taxon>
        <taxon>Pseudomonadota</taxon>
        <taxon>Gammaproteobacteria</taxon>
        <taxon>Pseudomonadales</taxon>
        <taxon>Pseudomonadaceae</taxon>
        <taxon>Pseudomonas</taxon>
    </lineage>
</organism>
<evidence type="ECO:0000313" key="2">
    <source>
        <dbReference type="EMBL" id="GLK87512.1"/>
    </source>
</evidence>
<dbReference type="RefSeq" id="WP_309298739.1">
    <property type="nucleotide sequence ID" value="NZ_BSFN01000001.1"/>
</dbReference>
<evidence type="ECO:0000313" key="3">
    <source>
        <dbReference type="Proteomes" id="UP001143328"/>
    </source>
</evidence>
<evidence type="ECO:0000256" key="1">
    <source>
        <dbReference type="SAM" id="SignalP"/>
    </source>
</evidence>
<protein>
    <submittedName>
        <fullName evidence="2">Lipoprotein</fullName>
    </submittedName>
</protein>
<name>A0A9W6K2C5_9PSED</name>